<dbReference type="InterPro" id="IPR050249">
    <property type="entry name" value="Pseudomonas-type_ThrB"/>
</dbReference>
<evidence type="ECO:0000256" key="4">
    <source>
        <dbReference type="ARBA" id="ARBA00022741"/>
    </source>
</evidence>
<evidence type="ECO:0000256" key="5">
    <source>
        <dbReference type="ARBA" id="ARBA00022777"/>
    </source>
</evidence>
<dbReference type="GO" id="GO:0005524">
    <property type="term" value="F:ATP binding"/>
    <property type="evidence" value="ECO:0007669"/>
    <property type="project" value="UniProtKB-KW"/>
</dbReference>
<dbReference type="EC" id="2.7.1.39" evidence="9"/>
<protein>
    <submittedName>
        <fullName evidence="9">Homoserine kinase</fullName>
        <ecNumber evidence="9">2.7.1.39</ecNumber>
    </submittedName>
</protein>
<comment type="similarity">
    <text evidence="7">Belongs to the pseudomonas-type ThrB family.</text>
</comment>
<organism evidence="9">
    <name type="scientific">hydrothermal vent metagenome</name>
    <dbReference type="NCBI Taxonomy" id="652676"/>
    <lineage>
        <taxon>unclassified sequences</taxon>
        <taxon>metagenomes</taxon>
        <taxon>ecological metagenomes</taxon>
    </lineage>
</organism>
<dbReference type="NCBIfam" id="TIGR00938">
    <property type="entry name" value="thrB_alt"/>
    <property type="match status" value="1"/>
</dbReference>
<dbReference type="GO" id="GO:0009088">
    <property type="term" value="P:threonine biosynthetic process"/>
    <property type="evidence" value="ECO:0007669"/>
    <property type="project" value="UniProtKB-KW"/>
</dbReference>
<sequence>MSVYTTIEENELRDFLTNYNVGELDHYQGISDGIENTNYFVNTSSGRFVLTIFEHHSFEEMQYYLNLMHHLADHKVPSANPVADTQGNYLSHFKNKPIALVERLDGGSVTETTIDHCAQLGTAMGKMHAAGLSFKAEQINPRGPAWCQQTAQQVMQKLSADEQKTLDDEVHYQKEKRHADLPRGVIHADLFRDNALWSNDNFSGIIDFYYSCDDVLLYDLAVAANDWCSNSDASLNKEKVNALLTNYNQHRELAVNEQEYWPAMLRAGALRFWLSRLYDKYFPREGELVHTKNPDEFKAILSDRIQNSDDYPNYWF</sequence>
<keyword evidence="2 9" id="KW-0808">Transferase</keyword>
<evidence type="ECO:0000256" key="7">
    <source>
        <dbReference type="ARBA" id="ARBA00038240"/>
    </source>
</evidence>
<accession>A0A3B0WCY6</accession>
<dbReference type="SUPFAM" id="SSF56112">
    <property type="entry name" value="Protein kinase-like (PK-like)"/>
    <property type="match status" value="1"/>
</dbReference>
<dbReference type="InterPro" id="IPR011009">
    <property type="entry name" value="Kinase-like_dom_sf"/>
</dbReference>
<dbReference type="Gene3D" id="3.30.200.20">
    <property type="entry name" value="Phosphorylase Kinase, domain 1"/>
    <property type="match status" value="1"/>
</dbReference>
<reference evidence="9" key="1">
    <citation type="submission" date="2018-06" db="EMBL/GenBank/DDBJ databases">
        <authorList>
            <person name="Zhirakovskaya E."/>
        </authorList>
    </citation>
    <scope>NUCLEOTIDE SEQUENCE</scope>
</reference>
<dbReference type="AlphaFoldDB" id="A0A3B0WCY6"/>
<keyword evidence="6" id="KW-0067">ATP-binding</keyword>
<evidence type="ECO:0000259" key="8">
    <source>
        <dbReference type="Pfam" id="PF01636"/>
    </source>
</evidence>
<feature type="domain" description="Aminoglycoside phosphotransferase" evidence="8">
    <location>
        <begin position="27"/>
        <end position="253"/>
    </location>
</feature>
<dbReference type="PANTHER" id="PTHR21064">
    <property type="entry name" value="AMINOGLYCOSIDE PHOSPHOTRANSFERASE DOMAIN-CONTAINING PROTEIN-RELATED"/>
    <property type="match status" value="1"/>
</dbReference>
<dbReference type="InterPro" id="IPR005280">
    <property type="entry name" value="Homoserine_kinase_II"/>
</dbReference>
<evidence type="ECO:0000256" key="3">
    <source>
        <dbReference type="ARBA" id="ARBA00022697"/>
    </source>
</evidence>
<dbReference type="Gene3D" id="3.90.1200.10">
    <property type="match status" value="1"/>
</dbReference>
<dbReference type="InterPro" id="IPR002575">
    <property type="entry name" value="Aminoglycoside_PTrfase"/>
</dbReference>
<keyword evidence="1" id="KW-0028">Amino-acid biosynthesis</keyword>
<proteinExistence type="inferred from homology"/>
<dbReference type="NCBIfam" id="NF003558">
    <property type="entry name" value="PRK05231.1"/>
    <property type="match status" value="1"/>
</dbReference>
<keyword evidence="4" id="KW-0547">Nucleotide-binding</keyword>
<evidence type="ECO:0000256" key="2">
    <source>
        <dbReference type="ARBA" id="ARBA00022679"/>
    </source>
</evidence>
<keyword evidence="5 9" id="KW-0418">Kinase</keyword>
<gene>
    <name evidence="9" type="ORF">MNBD_GAMMA05-1218</name>
</gene>
<dbReference type="GO" id="GO:0004413">
    <property type="term" value="F:homoserine kinase activity"/>
    <property type="evidence" value="ECO:0007669"/>
    <property type="project" value="UniProtKB-EC"/>
</dbReference>
<evidence type="ECO:0000256" key="1">
    <source>
        <dbReference type="ARBA" id="ARBA00022605"/>
    </source>
</evidence>
<dbReference type="HAMAP" id="MF_00301">
    <property type="entry name" value="Homoser_kinase_2"/>
    <property type="match status" value="1"/>
</dbReference>
<dbReference type="EMBL" id="UOFE01000035">
    <property type="protein sequence ID" value="VAW53715.1"/>
    <property type="molecule type" value="Genomic_DNA"/>
</dbReference>
<evidence type="ECO:0000313" key="9">
    <source>
        <dbReference type="EMBL" id="VAW53715.1"/>
    </source>
</evidence>
<dbReference type="CDD" id="cd05153">
    <property type="entry name" value="HomoserineK_II"/>
    <property type="match status" value="1"/>
</dbReference>
<name>A0A3B0WCY6_9ZZZZ</name>
<evidence type="ECO:0000256" key="6">
    <source>
        <dbReference type="ARBA" id="ARBA00022840"/>
    </source>
</evidence>
<keyword evidence="3" id="KW-0791">Threonine biosynthesis</keyword>
<dbReference type="PANTHER" id="PTHR21064:SF6">
    <property type="entry name" value="AMINOGLYCOSIDE PHOSPHOTRANSFERASE DOMAIN-CONTAINING PROTEIN"/>
    <property type="match status" value="1"/>
</dbReference>
<dbReference type="Pfam" id="PF01636">
    <property type="entry name" value="APH"/>
    <property type="match status" value="1"/>
</dbReference>